<evidence type="ECO:0000256" key="8">
    <source>
        <dbReference type="ARBA" id="ARBA00023157"/>
    </source>
</evidence>
<dbReference type="InterPro" id="IPR003115">
    <property type="entry name" value="ParB_N"/>
</dbReference>
<keyword evidence="7" id="KW-0560">Oxidoreductase</keyword>
<name>A0A922IAX9_DERFA</name>
<keyword evidence="4" id="KW-0547">Nucleotide-binding</keyword>
<evidence type="ECO:0000256" key="4">
    <source>
        <dbReference type="ARBA" id="ARBA00022741"/>
    </source>
</evidence>
<dbReference type="EC" id="1.8.98.2" evidence="2"/>
<keyword evidence="3" id="KW-0488">Methylation</keyword>
<evidence type="ECO:0000313" key="12">
    <source>
        <dbReference type="Proteomes" id="UP000790347"/>
    </source>
</evidence>
<comment type="similarity">
    <text evidence="1">Belongs to the sulfiredoxin family.</text>
</comment>
<keyword evidence="6" id="KW-0049">Antioxidant</keyword>
<dbReference type="GO" id="GO:0005524">
    <property type="term" value="F:ATP binding"/>
    <property type="evidence" value="ECO:0007669"/>
    <property type="project" value="UniProtKB-KW"/>
</dbReference>
<dbReference type="EMBL" id="ASGP02000001">
    <property type="protein sequence ID" value="KAH9526034.1"/>
    <property type="molecule type" value="Genomic_DNA"/>
</dbReference>
<evidence type="ECO:0000256" key="2">
    <source>
        <dbReference type="ARBA" id="ARBA00013055"/>
    </source>
</evidence>
<proteinExistence type="inferred from homology"/>
<evidence type="ECO:0000256" key="3">
    <source>
        <dbReference type="ARBA" id="ARBA00022481"/>
    </source>
</evidence>
<dbReference type="FunFam" id="3.90.1530.10:FF:000001">
    <property type="entry name" value="Sulfiredoxin"/>
    <property type="match status" value="1"/>
</dbReference>
<dbReference type="GO" id="GO:0034599">
    <property type="term" value="P:cellular response to oxidative stress"/>
    <property type="evidence" value="ECO:0007669"/>
    <property type="project" value="TreeGrafter"/>
</dbReference>
<evidence type="ECO:0000313" key="11">
    <source>
        <dbReference type="EMBL" id="KAH9526034.1"/>
    </source>
</evidence>
<dbReference type="SUPFAM" id="SSF110849">
    <property type="entry name" value="ParB/Sulfiredoxin"/>
    <property type="match status" value="1"/>
</dbReference>
<evidence type="ECO:0000256" key="7">
    <source>
        <dbReference type="ARBA" id="ARBA00023002"/>
    </source>
</evidence>
<protein>
    <recommendedName>
        <fullName evidence="2">sulfiredoxin</fullName>
        <ecNumber evidence="2">1.8.98.2</ecNumber>
    </recommendedName>
</protein>
<comment type="caution">
    <text evidence="11">The sequence shown here is derived from an EMBL/GenBank/DDBJ whole genome shotgun (WGS) entry which is preliminary data.</text>
</comment>
<evidence type="ECO:0000256" key="6">
    <source>
        <dbReference type="ARBA" id="ARBA00022862"/>
    </source>
</evidence>
<dbReference type="InterPro" id="IPR016692">
    <property type="entry name" value="Sulfiredoxin"/>
</dbReference>
<dbReference type="PANTHER" id="PTHR21348:SF2">
    <property type="entry name" value="SULFIREDOXIN-1"/>
    <property type="match status" value="1"/>
</dbReference>
<dbReference type="Pfam" id="PF02195">
    <property type="entry name" value="ParB_N"/>
    <property type="match status" value="1"/>
</dbReference>
<dbReference type="OrthoDB" id="10023328at2759"/>
<accession>A0A922IAX9</accession>
<dbReference type="PANTHER" id="PTHR21348">
    <property type="match status" value="1"/>
</dbReference>
<evidence type="ECO:0000256" key="1">
    <source>
        <dbReference type="ARBA" id="ARBA00009609"/>
    </source>
</evidence>
<evidence type="ECO:0000256" key="5">
    <source>
        <dbReference type="ARBA" id="ARBA00022840"/>
    </source>
</evidence>
<dbReference type="AlphaFoldDB" id="A0A922IAX9"/>
<dbReference type="GO" id="GO:0005737">
    <property type="term" value="C:cytoplasm"/>
    <property type="evidence" value="ECO:0007669"/>
    <property type="project" value="TreeGrafter"/>
</dbReference>
<dbReference type="InterPro" id="IPR036086">
    <property type="entry name" value="ParB/Sulfiredoxin_sf"/>
</dbReference>
<reference evidence="11" key="1">
    <citation type="submission" date="2013-05" db="EMBL/GenBank/DDBJ databases">
        <authorList>
            <person name="Yim A.K.Y."/>
            <person name="Chan T.F."/>
            <person name="Ji K.M."/>
            <person name="Liu X.Y."/>
            <person name="Zhou J.W."/>
            <person name="Li R.Q."/>
            <person name="Yang K.Y."/>
            <person name="Li J."/>
            <person name="Li M."/>
            <person name="Law P.T.W."/>
            <person name="Wu Y.L."/>
            <person name="Cai Z.L."/>
            <person name="Qin H."/>
            <person name="Bao Y."/>
            <person name="Leung R.K.K."/>
            <person name="Ng P.K.S."/>
            <person name="Zou J."/>
            <person name="Zhong X.J."/>
            <person name="Ran P.X."/>
            <person name="Zhong N.S."/>
            <person name="Liu Z.G."/>
            <person name="Tsui S.K.W."/>
        </authorList>
    </citation>
    <scope>NUCLEOTIDE SEQUENCE</scope>
    <source>
        <strain evidence="11">Derf</strain>
        <tissue evidence="11">Whole organism</tissue>
    </source>
</reference>
<keyword evidence="12" id="KW-1185">Reference proteome</keyword>
<dbReference type="CDD" id="cd16395">
    <property type="entry name" value="Srx"/>
    <property type="match status" value="1"/>
</dbReference>
<reference evidence="11" key="2">
    <citation type="journal article" date="2022" name="Res Sq">
        <title>Comparative Genomics Reveals Insights into the Divergent Evolution of Astigmatic Mites and Household Pest Adaptations.</title>
        <authorList>
            <person name="Xiong Q."/>
            <person name="Wan A.T.-Y."/>
            <person name="Liu X.-Y."/>
            <person name="Fung C.S.-H."/>
            <person name="Xiao X."/>
            <person name="Malainual N."/>
            <person name="Hou J."/>
            <person name="Wang L."/>
            <person name="Wang M."/>
            <person name="Yang K."/>
            <person name="Cui Y."/>
            <person name="Leung E."/>
            <person name="Nong W."/>
            <person name="Shin S.-K."/>
            <person name="Au S."/>
            <person name="Jeong K.Y."/>
            <person name="Chew F.T."/>
            <person name="Hui J."/>
            <person name="Leung T.F."/>
            <person name="Tungtrongchitr A."/>
            <person name="Zhong N."/>
            <person name="Liu Z."/>
            <person name="Tsui S."/>
        </authorList>
    </citation>
    <scope>NUCLEOTIDE SEQUENCE</scope>
    <source>
        <strain evidence="11">Derf</strain>
        <tissue evidence="11">Whole organism</tissue>
    </source>
</reference>
<evidence type="ECO:0000256" key="9">
    <source>
        <dbReference type="ARBA" id="ARBA00047514"/>
    </source>
</evidence>
<comment type="catalytic activity">
    <reaction evidence="9">
        <text>S-hydroxy-S-oxy-L-cysteinyl-[peroxiredoxin] + [protein]-dithiol + ATP = S-hydroxy-L-cysteinyl-[peroxiredoxin] + [protein]-disulfide + ADP + phosphate</text>
        <dbReference type="Rhea" id="RHEA:17545"/>
        <dbReference type="Rhea" id="RHEA-COMP:10593"/>
        <dbReference type="Rhea" id="RHEA-COMP:10594"/>
        <dbReference type="Rhea" id="RHEA-COMP:13681"/>
        <dbReference type="Rhea" id="RHEA-COMP:17976"/>
        <dbReference type="ChEBI" id="CHEBI:29950"/>
        <dbReference type="ChEBI" id="CHEBI:30616"/>
        <dbReference type="ChEBI" id="CHEBI:43474"/>
        <dbReference type="ChEBI" id="CHEBI:50058"/>
        <dbReference type="ChEBI" id="CHEBI:61973"/>
        <dbReference type="ChEBI" id="CHEBI:61974"/>
        <dbReference type="ChEBI" id="CHEBI:456216"/>
        <dbReference type="EC" id="1.8.98.2"/>
    </reaction>
</comment>
<gene>
    <name evidence="11" type="primary">SRXN1</name>
    <name evidence="11" type="ORF">DERF_000153</name>
</gene>
<dbReference type="SMART" id="SM00470">
    <property type="entry name" value="ParB"/>
    <property type="match status" value="1"/>
</dbReference>
<dbReference type="Proteomes" id="UP000790347">
    <property type="component" value="Unassembled WGS sequence"/>
</dbReference>
<dbReference type="Gene3D" id="3.90.1530.10">
    <property type="entry name" value="Conserved hypothetical protein from pyrococcus furiosus pfu- 392566-001, ParB domain"/>
    <property type="match status" value="1"/>
</dbReference>
<dbReference type="GO" id="GO:0032542">
    <property type="term" value="F:sulfiredoxin activity"/>
    <property type="evidence" value="ECO:0007669"/>
    <property type="project" value="UniProtKB-EC"/>
</dbReference>
<organism evidence="11 12">
    <name type="scientific">Dermatophagoides farinae</name>
    <name type="common">American house dust mite</name>
    <dbReference type="NCBI Taxonomy" id="6954"/>
    <lineage>
        <taxon>Eukaryota</taxon>
        <taxon>Metazoa</taxon>
        <taxon>Ecdysozoa</taxon>
        <taxon>Arthropoda</taxon>
        <taxon>Chelicerata</taxon>
        <taxon>Arachnida</taxon>
        <taxon>Acari</taxon>
        <taxon>Acariformes</taxon>
        <taxon>Sarcoptiformes</taxon>
        <taxon>Astigmata</taxon>
        <taxon>Psoroptidia</taxon>
        <taxon>Analgoidea</taxon>
        <taxon>Pyroglyphidae</taxon>
        <taxon>Dermatophagoidinae</taxon>
        <taxon>Dermatophagoides</taxon>
    </lineage>
</organism>
<evidence type="ECO:0000259" key="10">
    <source>
        <dbReference type="SMART" id="SM00470"/>
    </source>
</evidence>
<keyword evidence="5" id="KW-0067">ATP-binding</keyword>
<feature type="domain" description="ParB-like N-terminal" evidence="10">
    <location>
        <begin position="63"/>
        <end position="156"/>
    </location>
</feature>
<keyword evidence="8" id="KW-1015">Disulfide bond</keyword>
<sequence length="158" mass="18265">MKLQNCSYIITKIIREKSYLLVDEFYIKNHLFITSRYRLIKRTMSSSNSENRSIHSAQINEIHDVPMSVIHRPIPPVLDENKVQSLMQTFKDNPEQIPPIDVLWIKGRNGGDHYFSFGGCHRFDAAKRLGLQTIRSKLVKSTADDLRIYMGSSTPDLQ</sequence>